<dbReference type="HAMAP" id="MF_00274">
    <property type="entry name" value="DNA_YbaB_EbfC"/>
    <property type="match status" value="1"/>
</dbReference>
<name>Q1MPV6_LAWIP</name>
<evidence type="ECO:0000313" key="4">
    <source>
        <dbReference type="Proteomes" id="UP000002430"/>
    </source>
</evidence>
<comment type="similarity">
    <text evidence="2">Belongs to the YbaB/EbfC family.</text>
</comment>
<gene>
    <name evidence="3" type="ordered locus">LI0917</name>
</gene>
<dbReference type="SUPFAM" id="SSF82607">
    <property type="entry name" value="YbaB-like"/>
    <property type="match status" value="1"/>
</dbReference>
<dbReference type="EMBL" id="AM180252">
    <property type="protein sequence ID" value="CAJ54971.1"/>
    <property type="molecule type" value="Genomic_DNA"/>
</dbReference>
<comment type="function">
    <text evidence="2">Binds to DNA and alters its conformation. May be involved in regulation of gene expression, nucleoid organization and DNA protection.</text>
</comment>
<dbReference type="NCBIfam" id="TIGR00103">
    <property type="entry name" value="DNA_YbaB_EbfC"/>
    <property type="match status" value="1"/>
</dbReference>
<comment type="subcellular location">
    <subcellularLocation>
        <location evidence="2">Cytoplasm</location>
        <location evidence="2">Nucleoid</location>
    </subcellularLocation>
</comment>
<dbReference type="STRING" id="363253.LI0917"/>
<dbReference type="RefSeq" id="WP_011527000.1">
    <property type="nucleotide sequence ID" value="NC_008011.1"/>
</dbReference>
<dbReference type="Gene3D" id="3.30.1310.10">
    <property type="entry name" value="Nucleoid-associated protein YbaB-like domain"/>
    <property type="match status" value="1"/>
</dbReference>
<accession>Q1MPV6</accession>
<keyword evidence="2" id="KW-0963">Cytoplasm</keyword>
<dbReference type="PANTHER" id="PTHR33449">
    <property type="entry name" value="NUCLEOID-ASSOCIATED PROTEIN YBAB"/>
    <property type="match status" value="1"/>
</dbReference>
<dbReference type="OrthoDB" id="9803080at2"/>
<dbReference type="InterPro" id="IPR036894">
    <property type="entry name" value="YbaB-like_sf"/>
</dbReference>
<dbReference type="GO" id="GO:0003677">
    <property type="term" value="F:DNA binding"/>
    <property type="evidence" value="ECO:0007669"/>
    <property type="project" value="UniProtKB-UniRule"/>
</dbReference>
<dbReference type="eggNOG" id="COG0718">
    <property type="taxonomic scope" value="Bacteria"/>
</dbReference>
<organism evidence="3 4">
    <name type="scientific">Lawsonia intracellularis (strain PHE/MN1-00)</name>
    <dbReference type="NCBI Taxonomy" id="363253"/>
    <lineage>
        <taxon>Bacteria</taxon>
        <taxon>Pseudomonadati</taxon>
        <taxon>Thermodesulfobacteriota</taxon>
        <taxon>Desulfovibrionia</taxon>
        <taxon>Desulfovibrionales</taxon>
        <taxon>Desulfovibrionaceae</taxon>
        <taxon>Lawsonia</taxon>
    </lineage>
</organism>
<dbReference type="InterPro" id="IPR004401">
    <property type="entry name" value="YbaB/EbfC"/>
</dbReference>
<dbReference type="HOGENOM" id="CLU_140930_2_2_7"/>
<keyword evidence="4" id="KW-1185">Reference proteome</keyword>
<evidence type="ECO:0000313" key="3">
    <source>
        <dbReference type="EMBL" id="CAJ54971.1"/>
    </source>
</evidence>
<dbReference type="PIRSF" id="PIRSF004555">
    <property type="entry name" value="UCP004555"/>
    <property type="match status" value="1"/>
</dbReference>
<dbReference type="KEGG" id="lip:LI0917"/>
<proteinExistence type="inferred from homology"/>
<evidence type="ECO:0000256" key="1">
    <source>
        <dbReference type="ARBA" id="ARBA00023125"/>
    </source>
</evidence>
<protein>
    <recommendedName>
        <fullName evidence="2">Nucleoid-associated protein LI0917</fullName>
    </recommendedName>
</protein>
<reference evidence="3 4" key="1">
    <citation type="submission" date="2005-11" db="EMBL/GenBank/DDBJ databases">
        <title>The complete genome sequence of Lawsonia intracellularis: the causative agent of proliferative enteropathy.</title>
        <authorList>
            <person name="Kaur K."/>
            <person name="Zhang Q."/>
            <person name="Beckler D."/>
            <person name="Munir S."/>
            <person name="Li L."/>
            <person name="Kinsley K."/>
            <person name="Herron L."/>
            <person name="Peterson A."/>
            <person name="May B."/>
            <person name="Singh S."/>
            <person name="Gebhart C."/>
            <person name="Kapur V."/>
        </authorList>
    </citation>
    <scope>NUCLEOTIDE SEQUENCE [LARGE SCALE GENOMIC DNA]</scope>
    <source>
        <strain evidence="3 4">PHE/MN1-00</strain>
    </source>
</reference>
<dbReference type="Pfam" id="PF02575">
    <property type="entry name" value="YbaB_DNA_bd"/>
    <property type="match status" value="1"/>
</dbReference>
<dbReference type="GO" id="GO:0005829">
    <property type="term" value="C:cytosol"/>
    <property type="evidence" value="ECO:0007669"/>
    <property type="project" value="TreeGrafter"/>
</dbReference>
<keyword evidence="1 2" id="KW-0238">DNA-binding</keyword>
<dbReference type="PANTHER" id="PTHR33449:SF1">
    <property type="entry name" value="NUCLEOID-ASSOCIATED PROTEIN YBAB"/>
    <property type="match status" value="1"/>
</dbReference>
<evidence type="ECO:0000256" key="2">
    <source>
        <dbReference type="HAMAP-Rule" id="MF_00274"/>
    </source>
</evidence>
<dbReference type="Proteomes" id="UP000002430">
    <property type="component" value="Chromosome"/>
</dbReference>
<sequence>MQNMNELVRQAGLMQNKIANLQREMGDRTIEATSGGGMVKVIANCKQDIKSIEIDPKVIESGDIEMIQDLILTAVNEAIRISRNTMEKEISAITGGMQLPGIL</sequence>
<comment type="subunit">
    <text evidence="2">Homodimer.</text>
</comment>
<dbReference type="GO" id="GO:0043590">
    <property type="term" value="C:bacterial nucleoid"/>
    <property type="evidence" value="ECO:0007669"/>
    <property type="project" value="UniProtKB-UniRule"/>
</dbReference>
<dbReference type="AlphaFoldDB" id="Q1MPV6"/>